<gene>
    <name evidence="14" type="ORF">FNZ56_01180</name>
</gene>
<evidence type="ECO:0000256" key="9">
    <source>
        <dbReference type="ARBA" id="ARBA00040743"/>
    </source>
</evidence>
<dbReference type="InterPro" id="IPR027304">
    <property type="entry name" value="Trigger_fact/SurA_dom_sf"/>
</dbReference>
<dbReference type="Gene3D" id="1.10.4030.10">
    <property type="entry name" value="Porin chaperone SurA, peptide-binding domain"/>
    <property type="match status" value="1"/>
</dbReference>
<dbReference type="Pfam" id="PF13624">
    <property type="entry name" value="SurA_N_3"/>
    <property type="match status" value="2"/>
</dbReference>
<feature type="transmembrane region" description="Helical" evidence="12">
    <location>
        <begin position="12"/>
        <end position="30"/>
    </location>
</feature>
<dbReference type="InterPro" id="IPR046357">
    <property type="entry name" value="PPIase_dom_sf"/>
</dbReference>
<evidence type="ECO:0000256" key="7">
    <source>
        <dbReference type="ARBA" id="ARBA00023186"/>
    </source>
</evidence>
<comment type="subcellular location">
    <subcellularLocation>
        <location evidence="1">Cell inner membrane</location>
        <topology evidence="1">Single-pass type II membrane protein</topology>
        <orientation evidence="1">Periplasmic side</orientation>
    </subcellularLocation>
</comment>
<protein>
    <recommendedName>
        <fullName evidence="9">Periplasmic chaperone PpiD</fullName>
    </recommendedName>
    <alternativeName>
        <fullName evidence="10">Periplasmic folding chaperone</fullName>
    </alternativeName>
</protein>
<keyword evidence="7" id="KW-0143">Chaperone</keyword>
<evidence type="ECO:0000256" key="5">
    <source>
        <dbReference type="ARBA" id="ARBA00022989"/>
    </source>
</evidence>
<evidence type="ECO:0000256" key="8">
    <source>
        <dbReference type="ARBA" id="ARBA00038408"/>
    </source>
</evidence>
<dbReference type="AlphaFoldDB" id="A0A516V237"/>
<dbReference type="Pfam" id="PF00639">
    <property type="entry name" value="Rotamase"/>
    <property type="match status" value="1"/>
</dbReference>
<sequence length="661" mass="71667">MLQKLRDKSSGWLATTVLGILVVPFAFFGMEQYLFQNNDTFAAKIEAPPAWWPSAPAFWPVTMLWQRDEIGVEEFRNQFAQARQQQRAQQGDAFDSAEFESIDNKRKVLDSMVDQRVLRMAVDRNGITVGDAQVRAEIENIPAFQVDGKFNAQQYQVVLQSQVPPRSPREFQEDVRASLKQSLIPTQVADSSFVTDAELDRLLRLTGETRDVSFVVLNPPAADATPVTDAQVRAWYSAHASAYRAPETVTLEYVDLDASKLVVPAPTEDALRQRYQQQQEHAAGADQRLASHILVKVDAGANEAAWKAAEAKAKKIAEQARQPGADFAALARADSDDDGSKASGGDLGWVEKGAMTKPFEDALFAMQAGQVSEPVRTEFGWHVIQLREIKTGTQATFEQMHDQLAKEQADSDRDRAYNDLTGKVVDEVLKNPTTLAAAAKLAGQPVQQLGPIARNAKPDAKAGLAGNAAVLREAFKDSLVEDGTASDPIEVGPGHSVLVRVLQHTPERALKLDEVRDRVVAAIRADRAAKTADAAAEAMLADVRAGKPLQDLATASKLPIANIPGVPRGAPVPDIDVADAMFAAPAPAGSKPSAGKARMADGRFVVFTVGKVTPGDPAQATPEQRIQMRQQIADAAGYGEAMSLVKDLRKKMKITVSESQL</sequence>
<keyword evidence="4 12" id="KW-0812">Transmembrane</keyword>
<dbReference type="InterPro" id="IPR000297">
    <property type="entry name" value="PPIase_PpiC"/>
</dbReference>
<evidence type="ECO:0000256" key="3">
    <source>
        <dbReference type="ARBA" id="ARBA00022519"/>
    </source>
</evidence>
<keyword evidence="5 12" id="KW-1133">Transmembrane helix</keyword>
<dbReference type="EMBL" id="CP041742">
    <property type="protein sequence ID" value="QDQ72587.1"/>
    <property type="molecule type" value="Genomic_DNA"/>
</dbReference>
<dbReference type="PROSITE" id="PS01096">
    <property type="entry name" value="PPIC_PPIASE_1"/>
    <property type="match status" value="1"/>
</dbReference>
<keyword evidence="11 14" id="KW-0413">Isomerase</keyword>
<keyword evidence="11" id="KW-0697">Rotamase</keyword>
<dbReference type="Proteomes" id="UP000315891">
    <property type="component" value="Chromosome"/>
</dbReference>
<dbReference type="InterPro" id="IPR023058">
    <property type="entry name" value="PPIase_PpiC_CS"/>
</dbReference>
<keyword evidence="6 12" id="KW-0472">Membrane</keyword>
<dbReference type="SUPFAM" id="SSF109998">
    <property type="entry name" value="Triger factor/SurA peptide-binding domain-like"/>
    <property type="match status" value="1"/>
</dbReference>
<keyword evidence="2" id="KW-1003">Cell membrane</keyword>
<proteinExistence type="inferred from homology"/>
<evidence type="ECO:0000256" key="2">
    <source>
        <dbReference type="ARBA" id="ARBA00022475"/>
    </source>
</evidence>
<evidence type="ECO:0000313" key="15">
    <source>
        <dbReference type="Proteomes" id="UP000315891"/>
    </source>
</evidence>
<evidence type="ECO:0000259" key="13">
    <source>
        <dbReference type="PROSITE" id="PS50198"/>
    </source>
</evidence>
<reference evidence="14 15" key="1">
    <citation type="submission" date="2019-07" db="EMBL/GenBank/DDBJ databases">
        <title>Lysobacter weifangensis sp. nov., isolated from bensulfuron-methyl contaminated farmland soil.</title>
        <authorList>
            <person name="Zhao H."/>
        </authorList>
    </citation>
    <scope>NUCLEOTIDE SEQUENCE [LARGE SCALE GENOMIC DNA]</scope>
    <source>
        <strain evidence="14 15">CC-Bw-6</strain>
    </source>
</reference>
<keyword evidence="15" id="KW-1185">Reference proteome</keyword>
<evidence type="ECO:0000256" key="6">
    <source>
        <dbReference type="ARBA" id="ARBA00023136"/>
    </source>
</evidence>
<dbReference type="GO" id="GO:0005886">
    <property type="term" value="C:plasma membrane"/>
    <property type="evidence" value="ECO:0007669"/>
    <property type="project" value="UniProtKB-SubCell"/>
</dbReference>
<name>A0A516V237_9GAMM</name>
<evidence type="ECO:0000256" key="11">
    <source>
        <dbReference type="PROSITE-ProRule" id="PRU00278"/>
    </source>
</evidence>
<dbReference type="RefSeq" id="WP_143878103.1">
    <property type="nucleotide sequence ID" value="NZ_BAABLZ010000002.1"/>
</dbReference>
<dbReference type="SUPFAM" id="SSF54534">
    <property type="entry name" value="FKBP-like"/>
    <property type="match status" value="1"/>
</dbReference>
<dbReference type="Gene3D" id="3.10.50.40">
    <property type="match status" value="1"/>
</dbReference>
<dbReference type="PANTHER" id="PTHR47529">
    <property type="entry name" value="PEPTIDYL-PROLYL CIS-TRANS ISOMERASE D"/>
    <property type="match status" value="1"/>
</dbReference>
<dbReference type="PROSITE" id="PS50198">
    <property type="entry name" value="PPIC_PPIASE_2"/>
    <property type="match status" value="1"/>
</dbReference>
<feature type="domain" description="PpiC" evidence="13">
    <location>
        <begin position="285"/>
        <end position="388"/>
    </location>
</feature>
<evidence type="ECO:0000313" key="14">
    <source>
        <dbReference type="EMBL" id="QDQ72587.1"/>
    </source>
</evidence>
<evidence type="ECO:0000256" key="10">
    <source>
        <dbReference type="ARBA" id="ARBA00042775"/>
    </source>
</evidence>
<dbReference type="GO" id="GO:0003755">
    <property type="term" value="F:peptidyl-prolyl cis-trans isomerase activity"/>
    <property type="evidence" value="ECO:0007669"/>
    <property type="project" value="UniProtKB-KW"/>
</dbReference>
<keyword evidence="3" id="KW-0997">Cell inner membrane</keyword>
<comment type="similarity">
    <text evidence="8">Belongs to the PpiD chaperone family.</text>
</comment>
<evidence type="ECO:0000256" key="12">
    <source>
        <dbReference type="SAM" id="Phobius"/>
    </source>
</evidence>
<accession>A0A516V237</accession>
<dbReference type="PANTHER" id="PTHR47529:SF1">
    <property type="entry name" value="PERIPLASMIC CHAPERONE PPID"/>
    <property type="match status" value="1"/>
</dbReference>
<dbReference type="OrthoDB" id="9812372at2"/>
<evidence type="ECO:0000256" key="1">
    <source>
        <dbReference type="ARBA" id="ARBA00004382"/>
    </source>
</evidence>
<dbReference type="InterPro" id="IPR052029">
    <property type="entry name" value="PpiD_chaperone"/>
</dbReference>
<evidence type="ECO:0000256" key="4">
    <source>
        <dbReference type="ARBA" id="ARBA00022692"/>
    </source>
</evidence>
<organism evidence="14 15">
    <name type="scientific">Pseudoluteimonas lycopersici</name>
    <dbReference type="NCBI Taxonomy" id="1324796"/>
    <lineage>
        <taxon>Bacteria</taxon>
        <taxon>Pseudomonadati</taxon>
        <taxon>Pseudomonadota</taxon>
        <taxon>Gammaproteobacteria</taxon>
        <taxon>Lysobacterales</taxon>
        <taxon>Lysobacteraceae</taxon>
        <taxon>Pseudoluteimonas</taxon>
    </lineage>
</organism>